<dbReference type="AlphaFoldDB" id="A0A2M8AIK4"/>
<accession>A0A2M8AIK4</accession>
<sequence length="75" mass="8536">TKIVLRTNKDAAVFEKEMNELKKKGEMTPLLPYIEKEIKIDDLLVGDAIGFNFLQDENISILSAQFIAVQINVNR</sequence>
<evidence type="ECO:0000313" key="2">
    <source>
        <dbReference type="Proteomes" id="UP000230611"/>
    </source>
</evidence>
<evidence type="ECO:0000313" key="1">
    <source>
        <dbReference type="EMBL" id="PJB17406.1"/>
    </source>
</evidence>
<comment type="caution">
    <text evidence="1">The sequence shown here is derived from an EMBL/GenBank/DDBJ whole genome shotgun (WGS) entry which is preliminary data.</text>
</comment>
<protein>
    <submittedName>
        <fullName evidence="1">Uncharacterized protein</fullName>
    </submittedName>
</protein>
<name>A0A2M8AIK4_9BACT</name>
<dbReference type="Proteomes" id="UP000230611">
    <property type="component" value="Unassembled WGS sequence"/>
</dbReference>
<gene>
    <name evidence="1" type="ORF">CO116_00925</name>
</gene>
<feature type="non-terminal residue" evidence="1">
    <location>
        <position position="1"/>
    </location>
</feature>
<reference evidence="2" key="1">
    <citation type="submission" date="2017-09" db="EMBL/GenBank/DDBJ databases">
        <title>Depth-based differentiation of microbial function through sediment-hosted aquifers and enrichment of novel symbionts in the deep terrestrial subsurface.</title>
        <authorList>
            <person name="Probst A.J."/>
            <person name="Ladd B."/>
            <person name="Jarett J.K."/>
            <person name="Geller-Mcgrath D.E."/>
            <person name="Sieber C.M.K."/>
            <person name="Emerson J.B."/>
            <person name="Anantharaman K."/>
            <person name="Thomas B.C."/>
            <person name="Malmstrom R."/>
            <person name="Stieglmeier M."/>
            <person name="Klingl A."/>
            <person name="Woyke T."/>
            <person name="Ryan C.M."/>
            <person name="Banfield J.F."/>
        </authorList>
    </citation>
    <scope>NUCLEOTIDE SEQUENCE [LARGE SCALE GENOMIC DNA]</scope>
</reference>
<organism evidence="1 2">
    <name type="scientific">Candidatus Falkowbacteria bacterium CG_4_9_14_3_um_filter_38_19</name>
    <dbReference type="NCBI Taxonomy" id="1974559"/>
    <lineage>
        <taxon>Bacteria</taxon>
        <taxon>Candidatus Falkowiibacteriota</taxon>
    </lineage>
</organism>
<proteinExistence type="predicted"/>
<dbReference type="EMBL" id="PFUO01000046">
    <property type="protein sequence ID" value="PJB17406.1"/>
    <property type="molecule type" value="Genomic_DNA"/>
</dbReference>